<keyword evidence="3" id="KW-1185">Reference proteome</keyword>
<evidence type="ECO:0000256" key="1">
    <source>
        <dbReference type="SAM" id="MobiDB-lite"/>
    </source>
</evidence>
<proteinExistence type="predicted"/>
<accession>A0A8J9Z7V3</accession>
<evidence type="ECO:0000313" key="2">
    <source>
        <dbReference type="EMBL" id="CAH1248591.1"/>
    </source>
</evidence>
<dbReference type="AlphaFoldDB" id="A0A8J9Z7V3"/>
<feature type="region of interest" description="Disordered" evidence="1">
    <location>
        <begin position="1"/>
        <end position="23"/>
    </location>
</feature>
<feature type="compositionally biased region" description="Basic and acidic residues" evidence="1">
    <location>
        <begin position="1"/>
        <end position="13"/>
    </location>
</feature>
<feature type="region of interest" description="Disordered" evidence="1">
    <location>
        <begin position="46"/>
        <end position="77"/>
    </location>
</feature>
<gene>
    <name evidence="2" type="primary">Hypp8278</name>
    <name evidence="2" type="ORF">BLAG_LOCUS9913</name>
</gene>
<dbReference type="EMBL" id="OV696701">
    <property type="protein sequence ID" value="CAH1248591.1"/>
    <property type="molecule type" value="Genomic_DNA"/>
</dbReference>
<dbReference type="Proteomes" id="UP000838412">
    <property type="component" value="Chromosome 16"/>
</dbReference>
<protein>
    <submittedName>
        <fullName evidence="2">Hypp8278 protein</fullName>
    </submittedName>
</protein>
<organism evidence="2 3">
    <name type="scientific">Branchiostoma lanceolatum</name>
    <name type="common">Common lancelet</name>
    <name type="synonym">Amphioxus lanceolatum</name>
    <dbReference type="NCBI Taxonomy" id="7740"/>
    <lineage>
        <taxon>Eukaryota</taxon>
        <taxon>Metazoa</taxon>
        <taxon>Chordata</taxon>
        <taxon>Cephalochordata</taxon>
        <taxon>Leptocardii</taxon>
        <taxon>Amphioxiformes</taxon>
        <taxon>Branchiostomatidae</taxon>
        <taxon>Branchiostoma</taxon>
    </lineage>
</organism>
<name>A0A8J9Z7V3_BRALA</name>
<sequence>MEEPREILDKRYMSSESSGEVRNPTRVTIRRFPWESKRLRKLKDLDKVFPSKATTTHRERTPSARRGPHVGNQVTLA</sequence>
<evidence type="ECO:0000313" key="3">
    <source>
        <dbReference type="Proteomes" id="UP000838412"/>
    </source>
</evidence>
<reference evidence="2" key="1">
    <citation type="submission" date="2022-01" db="EMBL/GenBank/DDBJ databases">
        <authorList>
            <person name="Braso-Vives M."/>
        </authorList>
    </citation>
    <scope>NUCLEOTIDE SEQUENCE</scope>
</reference>